<keyword evidence="2" id="KW-0902">Two-component regulatory system</keyword>
<protein>
    <submittedName>
        <fullName evidence="8">Response regulator ArlR</fullName>
    </submittedName>
</protein>
<dbReference type="SMART" id="SM00448">
    <property type="entry name" value="REC"/>
    <property type="match status" value="1"/>
</dbReference>
<dbReference type="PANTHER" id="PTHR48111:SF22">
    <property type="entry name" value="REGULATOR OF RPOS"/>
    <property type="match status" value="1"/>
</dbReference>
<dbReference type="PANTHER" id="PTHR48111">
    <property type="entry name" value="REGULATOR OF RPOS"/>
    <property type="match status" value="1"/>
</dbReference>
<name>A0A644W943_9ZZZZ</name>
<evidence type="ECO:0000256" key="4">
    <source>
        <dbReference type="ARBA" id="ARBA00023125"/>
    </source>
</evidence>
<dbReference type="InterPro" id="IPR011006">
    <property type="entry name" value="CheY-like_superfamily"/>
</dbReference>
<dbReference type="Gene3D" id="6.10.250.690">
    <property type="match status" value="1"/>
</dbReference>
<dbReference type="GO" id="GO:0000976">
    <property type="term" value="F:transcription cis-regulatory region binding"/>
    <property type="evidence" value="ECO:0007669"/>
    <property type="project" value="TreeGrafter"/>
</dbReference>
<dbReference type="SUPFAM" id="SSF52172">
    <property type="entry name" value="CheY-like"/>
    <property type="match status" value="1"/>
</dbReference>
<dbReference type="AlphaFoldDB" id="A0A644W943"/>
<dbReference type="SMART" id="SM00862">
    <property type="entry name" value="Trans_reg_C"/>
    <property type="match status" value="1"/>
</dbReference>
<evidence type="ECO:0000256" key="5">
    <source>
        <dbReference type="ARBA" id="ARBA00023163"/>
    </source>
</evidence>
<dbReference type="GO" id="GO:0000156">
    <property type="term" value="F:phosphorelay response regulator activity"/>
    <property type="evidence" value="ECO:0007669"/>
    <property type="project" value="TreeGrafter"/>
</dbReference>
<dbReference type="PROSITE" id="PS51755">
    <property type="entry name" value="OMPR_PHOB"/>
    <property type="match status" value="1"/>
</dbReference>
<comment type="caution">
    <text evidence="8">The sequence shown here is derived from an EMBL/GenBank/DDBJ whole genome shotgun (WGS) entry which is preliminary data.</text>
</comment>
<evidence type="ECO:0000256" key="1">
    <source>
        <dbReference type="ARBA" id="ARBA00022553"/>
    </source>
</evidence>
<dbReference type="GO" id="GO:0005829">
    <property type="term" value="C:cytosol"/>
    <property type="evidence" value="ECO:0007669"/>
    <property type="project" value="TreeGrafter"/>
</dbReference>
<dbReference type="GO" id="GO:0032993">
    <property type="term" value="C:protein-DNA complex"/>
    <property type="evidence" value="ECO:0007669"/>
    <property type="project" value="TreeGrafter"/>
</dbReference>
<keyword evidence="3" id="KW-0805">Transcription regulation</keyword>
<dbReference type="InterPro" id="IPR039420">
    <property type="entry name" value="WalR-like"/>
</dbReference>
<proteinExistence type="predicted"/>
<dbReference type="Pfam" id="PF00072">
    <property type="entry name" value="Response_reg"/>
    <property type="match status" value="1"/>
</dbReference>
<dbReference type="Gene3D" id="1.10.10.10">
    <property type="entry name" value="Winged helix-like DNA-binding domain superfamily/Winged helix DNA-binding domain"/>
    <property type="match status" value="1"/>
</dbReference>
<dbReference type="FunFam" id="1.10.10.10:FF:000018">
    <property type="entry name" value="DNA-binding response regulator ResD"/>
    <property type="match status" value="1"/>
</dbReference>
<dbReference type="Pfam" id="PF00486">
    <property type="entry name" value="Trans_reg_C"/>
    <property type="match status" value="1"/>
</dbReference>
<dbReference type="Gene3D" id="3.40.50.2300">
    <property type="match status" value="1"/>
</dbReference>
<feature type="domain" description="Response regulatory" evidence="6">
    <location>
        <begin position="2"/>
        <end position="116"/>
    </location>
</feature>
<dbReference type="CDD" id="cd00383">
    <property type="entry name" value="trans_reg_C"/>
    <property type="match status" value="1"/>
</dbReference>
<keyword evidence="5" id="KW-0804">Transcription</keyword>
<dbReference type="InterPro" id="IPR036388">
    <property type="entry name" value="WH-like_DNA-bd_sf"/>
</dbReference>
<evidence type="ECO:0000313" key="8">
    <source>
        <dbReference type="EMBL" id="MPM00345.1"/>
    </source>
</evidence>
<evidence type="ECO:0000259" key="6">
    <source>
        <dbReference type="PROSITE" id="PS50110"/>
    </source>
</evidence>
<keyword evidence="1" id="KW-0597">Phosphoprotein</keyword>
<evidence type="ECO:0000256" key="2">
    <source>
        <dbReference type="ARBA" id="ARBA00023012"/>
    </source>
</evidence>
<keyword evidence="4" id="KW-0238">DNA-binding</keyword>
<dbReference type="EMBL" id="VSSQ01000724">
    <property type="protein sequence ID" value="MPM00345.1"/>
    <property type="molecule type" value="Genomic_DNA"/>
</dbReference>
<dbReference type="PROSITE" id="PS50110">
    <property type="entry name" value="RESPONSE_REGULATORY"/>
    <property type="match status" value="1"/>
</dbReference>
<reference evidence="8" key="1">
    <citation type="submission" date="2019-08" db="EMBL/GenBank/DDBJ databases">
        <authorList>
            <person name="Kucharzyk K."/>
            <person name="Murdoch R.W."/>
            <person name="Higgins S."/>
            <person name="Loffler F."/>
        </authorList>
    </citation>
    <scope>NUCLEOTIDE SEQUENCE</scope>
</reference>
<dbReference type="InterPro" id="IPR001789">
    <property type="entry name" value="Sig_transdc_resp-reg_receiver"/>
</dbReference>
<gene>
    <name evidence="8" type="primary">arlR_9</name>
    <name evidence="8" type="ORF">SDC9_46569</name>
</gene>
<evidence type="ECO:0000256" key="3">
    <source>
        <dbReference type="ARBA" id="ARBA00023015"/>
    </source>
</evidence>
<dbReference type="InterPro" id="IPR001867">
    <property type="entry name" value="OmpR/PhoB-type_DNA-bd"/>
</dbReference>
<feature type="domain" description="OmpR/PhoB-type" evidence="7">
    <location>
        <begin position="124"/>
        <end position="222"/>
    </location>
</feature>
<accession>A0A644W943</accession>
<sequence>MPLLIIEDNKDLVQVLSEGFAENGFSVDSAFSGEEGLEKISRGSYGCIILDIMLPGIDGLQVLDTVRAQGNETPVLLLTARDTVEDRVDGLNRGADDYLSKPFDFRELVARINALLRRTADRHHSVLRCGSLELDPVSRECRIGGKPLSLRRREFDILELLLRNENQVFTRENLISSVWRKEYSGSSNVVDVHVKYLRDKLRPFGCDTLVVTVRGVGYKMNCPEYS</sequence>
<organism evidence="8">
    <name type="scientific">bioreactor metagenome</name>
    <dbReference type="NCBI Taxonomy" id="1076179"/>
    <lineage>
        <taxon>unclassified sequences</taxon>
        <taxon>metagenomes</taxon>
        <taxon>ecological metagenomes</taxon>
    </lineage>
</organism>
<dbReference type="GO" id="GO:0006355">
    <property type="term" value="P:regulation of DNA-templated transcription"/>
    <property type="evidence" value="ECO:0007669"/>
    <property type="project" value="InterPro"/>
</dbReference>
<evidence type="ECO:0000259" key="7">
    <source>
        <dbReference type="PROSITE" id="PS51755"/>
    </source>
</evidence>